<dbReference type="Proteomes" id="UP000249377">
    <property type="component" value="Unassembled WGS sequence"/>
</dbReference>
<keyword evidence="3" id="KW-1185">Reference proteome</keyword>
<feature type="transmembrane region" description="Helical" evidence="1">
    <location>
        <begin position="12"/>
        <end position="30"/>
    </location>
</feature>
<evidence type="ECO:0000313" key="2">
    <source>
        <dbReference type="EMBL" id="RAQ30478.1"/>
    </source>
</evidence>
<feature type="transmembrane region" description="Helical" evidence="1">
    <location>
        <begin position="63"/>
        <end position="81"/>
    </location>
</feature>
<sequence>MLEQIKTAFKESWVYWLIIAVLYYLLPLIMRDVVSAMLVLWFALPLACLVCSLHHGVKRGFRWYFFIVVVLLFVPAIYLYFNSSAWFYTLLYAGVTLLGSFIGGVVCRPKKRR</sequence>
<dbReference type="EMBL" id="QLYR01000001">
    <property type="protein sequence ID" value="RAQ30478.1"/>
    <property type="molecule type" value="Genomic_DNA"/>
</dbReference>
<evidence type="ECO:0000313" key="3">
    <source>
        <dbReference type="Proteomes" id="UP000249377"/>
    </source>
</evidence>
<dbReference type="AlphaFoldDB" id="A0A328UG40"/>
<organism evidence="2 3">
    <name type="scientific">Hydrogeniiclostridium mannosilyticum</name>
    <dbReference type="NCBI Taxonomy" id="2764322"/>
    <lineage>
        <taxon>Bacteria</taxon>
        <taxon>Bacillati</taxon>
        <taxon>Bacillota</taxon>
        <taxon>Clostridia</taxon>
        <taxon>Eubacteriales</taxon>
        <taxon>Acutalibacteraceae</taxon>
        <taxon>Hydrogeniiclostridium</taxon>
    </lineage>
</organism>
<gene>
    <name evidence="2" type="ORF">DPQ25_02970</name>
</gene>
<comment type="caution">
    <text evidence="2">The sequence shown here is derived from an EMBL/GenBank/DDBJ whole genome shotgun (WGS) entry which is preliminary data.</text>
</comment>
<feature type="transmembrane region" description="Helical" evidence="1">
    <location>
        <begin position="36"/>
        <end position="56"/>
    </location>
</feature>
<protein>
    <submittedName>
        <fullName evidence="2">Exosortase</fullName>
    </submittedName>
</protein>
<feature type="transmembrane region" description="Helical" evidence="1">
    <location>
        <begin position="87"/>
        <end position="107"/>
    </location>
</feature>
<reference evidence="2 3" key="1">
    <citation type="submission" date="2018-06" db="EMBL/GenBank/DDBJ databases">
        <title>Noncontiguous genome sequence of Ruminococcaceae bacterium ASD2818.</title>
        <authorList>
            <person name="Chaplin A.V."/>
            <person name="Sokolova S.R."/>
            <person name="Kochetkova T.O."/>
            <person name="Goltsov A.Y."/>
            <person name="Trofimov D.Y."/>
            <person name="Efimov B.A."/>
        </authorList>
    </citation>
    <scope>NUCLEOTIDE SEQUENCE [LARGE SCALE GENOMIC DNA]</scope>
    <source>
        <strain evidence="2 3">ASD2818</strain>
    </source>
</reference>
<dbReference type="RefSeq" id="WP_112331675.1">
    <property type="nucleotide sequence ID" value="NZ_QLYR01000001.1"/>
</dbReference>
<keyword evidence="1" id="KW-0472">Membrane</keyword>
<keyword evidence="1" id="KW-1133">Transmembrane helix</keyword>
<keyword evidence="1" id="KW-0812">Transmembrane</keyword>
<evidence type="ECO:0000256" key="1">
    <source>
        <dbReference type="SAM" id="Phobius"/>
    </source>
</evidence>
<accession>A0A328UG40</accession>
<proteinExistence type="predicted"/>
<name>A0A328UG40_9FIRM</name>